<dbReference type="GO" id="GO:0051301">
    <property type="term" value="P:cell division"/>
    <property type="evidence" value="ECO:0007669"/>
    <property type="project" value="UniProtKB-UniRule"/>
</dbReference>
<dbReference type="RefSeq" id="WP_160849964.1">
    <property type="nucleotide sequence ID" value="NZ_WMEQ01000002.1"/>
</dbReference>
<name>A0A6I4ZRC7_9BACI</name>
<dbReference type="InterPro" id="IPR007793">
    <property type="entry name" value="DivIVA_fam"/>
</dbReference>
<comment type="subcellular location">
    <subcellularLocation>
        <location evidence="6">Cytoplasm</location>
    </subcellularLocation>
    <text evidence="6">Shuttles between the lateral wall and the division site in a cell cycle-dependent manner.</text>
</comment>
<evidence type="ECO:0000256" key="6">
    <source>
        <dbReference type="HAMAP-Rule" id="MF_02011"/>
    </source>
</evidence>
<evidence type="ECO:0000256" key="4">
    <source>
        <dbReference type="ARBA" id="ARBA00023054"/>
    </source>
</evidence>
<organism evidence="8 9">
    <name type="scientific">Pontibacillus yanchengensis</name>
    <dbReference type="NCBI Taxonomy" id="462910"/>
    <lineage>
        <taxon>Bacteria</taxon>
        <taxon>Bacillati</taxon>
        <taxon>Bacillota</taxon>
        <taxon>Bacilli</taxon>
        <taxon>Bacillales</taxon>
        <taxon>Bacillaceae</taxon>
        <taxon>Pontibacillus</taxon>
    </lineage>
</organism>
<comment type="function">
    <text evidence="6">Divisome component that associates with the complex late in its assembly, after the Z-ring is formed, and is dependent on DivIC and PBP2B for its recruitment to the divisome. Together with EzrA, is a key component of the system that regulates PBP1 localization during cell cycle progression. Its main role could be the removal of PBP1 from the cell pole after pole maturation is completed. Also contributes to the recruitment of PBP1 to the division complex. Not essential for septum formation.</text>
</comment>
<dbReference type="InterPro" id="IPR019933">
    <property type="entry name" value="DivIVA_domain"/>
</dbReference>
<dbReference type="GO" id="GO:0005737">
    <property type="term" value="C:cytoplasm"/>
    <property type="evidence" value="ECO:0007669"/>
    <property type="project" value="UniProtKB-SubCell"/>
</dbReference>
<evidence type="ECO:0000313" key="9">
    <source>
        <dbReference type="Proteomes" id="UP000468638"/>
    </source>
</evidence>
<dbReference type="AlphaFoldDB" id="A0A6I4ZRC7"/>
<dbReference type="HAMAP" id="MF_02011">
    <property type="entry name" value="GpsB"/>
    <property type="match status" value="1"/>
</dbReference>
<comment type="caution">
    <text evidence="8">The sequence shown here is derived from an EMBL/GenBank/DDBJ whole genome shotgun (WGS) entry which is preliminary data.</text>
</comment>
<keyword evidence="5 6" id="KW-0131">Cell cycle</keyword>
<evidence type="ECO:0000256" key="2">
    <source>
        <dbReference type="ARBA" id="ARBA00022618"/>
    </source>
</evidence>
<evidence type="ECO:0000256" key="1">
    <source>
        <dbReference type="ARBA" id="ARBA00022490"/>
    </source>
</evidence>
<dbReference type="Pfam" id="PF05103">
    <property type="entry name" value="DivIVA"/>
    <property type="match status" value="1"/>
</dbReference>
<keyword evidence="3 6" id="KW-0133">Cell shape</keyword>
<feature type="region of interest" description="Disordered" evidence="7">
    <location>
        <begin position="55"/>
        <end position="75"/>
    </location>
</feature>
<keyword evidence="4 6" id="KW-0175">Coiled coil</keyword>
<dbReference type="PANTHER" id="PTHR35794">
    <property type="entry name" value="CELL DIVISION PROTEIN DIVIVA"/>
    <property type="match status" value="1"/>
</dbReference>
<evidence type="ECO:0000256" key="3">
    <source>
        <dbReference type="ARBA" id="ARBA00022960"/>
    </source>
</evidence>
<dbReference type="PIRSF" id="PIRSF029938">
    <property type="entry name" value="UCP029938"/>
    <property type="match status" value="1"/>
</dbReference>
<dbReference type="OrthoDB" id="389699at2"/>
<dbReference type="Gene3D" id="6.10.250.660">
    <property type="match status" value="1"/>
</dbReference>
<dbReference type="Proteomes" id="UP000468638">
    <property type="component" value="Unassembled WGS sequence"/>
</dbReference>
<dbReference type="InterPro" id="IPR011229">
    <property type="entry name" value="Cell_cycle_GpsB"/>
</dbReference>
<dbReference type="NCBIfam" id="TIGR03544">
    <property type="entry name" value="DivI1A_domain"/>
    <property type="match status" value="1"/>
</dbReference>
<comment type="subunit">
    <text evidence="6">Forms polymers through the coiled coil domains. Interacts with PBP1, MreC and EzrA.</text>
</comment>
<reference evidence="8 9" key="1">
    <citation type="submission" date="2019-11" db="EMBL/GenBank/DDBJ databases">
        <title>Genome sequences of 17 halophilic strains isolated from different environments.</title>
        <authorList>
            <person name="Furrow R.E."/>
        </authorList>
    </citation>
    <scope>NUCLEOTIDE SEQUENCE [LARGE SCALE GENOMIC DNA]</scope>
    <source>
        <strain evidence="8 9">22514_16_FS</strain>
    </source>
</reference>
<comment type="similarity">
    <text evidence="6">Belongs to the GpsB family.</text>
</comment>
<keyword evidence="2 6" id="KW-0132">Cell division</keyword>
<proteinExistence type="inferred from homology"/>
<accession>A0A6I4ZRC7</accession>
<sequence length="100" mass="11812">MGLDRIQLTGKEILDKDFKTAIRGYNQEEVDQYLDTIIQDYEAFHQEIERLKQENERLKKQSDQTTRTRQPSATGQVNYDILQRVSNLEKAVFGRKYADE</sequence>
<dbReference type="PANTHER" id="PTHR35794:SF1">
    <property type="entry name" value="CELL CYCLE PROTEIN GPSB"/>
    <property type="match status" value="1"/>
</dbReference>
<gene>
    <name evidence="6 8" type="primary">gpsB</name>
    <name evidence="8" type="ORF">GLW05_04215</name>
</gene>
<evidence type="ECO:0000313" key="8">
    <source>
        <dbReference type="EMBL" id="MYL32798.1"/>
    </source>
</evidence>
<evidence type="ECO:0000256" key="7">
    <source>
        <dbReference type="SAM" id="MobiDB-lite"/>
    </source>
</evidence>
<protein>
    <recommendedName>
        <fullName evidence="6">Cell cycle protein GpsB</fullName>
    </recommendedName>
    <alternativeName>
        <fullName evidence="6">Guiding PBP1-shuttling protein</fullName>
    </alternativeName>
</protein>
<evidence type="ECO:0000256" key="5">
    <source>
        <dbReference type="ARBA" id="ARBA00023306"/>
    </source>
</evidence>
<dbReference type="EMBL" id="WMEQ01000002">
    <property type="protein sequence ID" value="MYL32798.1"/>
    <property type="molecule type" value="Genomic_DNA"/>
</dbReference>
<keyword evidence="1 6" id="KW-0963">Cytoplasm</keyword>
<feature type="compositionally biased region" description="Polar residues" evidence="7">
    <location>
        <begin position="63"/>
        <end position="75"/>
    </location>
</feature>
<dbReference type="GO" id="GO:0008360">
    <property type="term" value="P:regulation of cell shape"/>
    <property type="evidence" value="ECO:0007669"/>
    <property type="project" value="UniProtKB-UniRule"/>
</dbReference>
<dbReference type="NCBIfam" id="NF010725">
    <property type="entry name" value="PRK14127.1"/>
    <property type="match status" value="1"/>
</dbReference>